<reference evidence="3" key="2">
    <citation type="journal article" date="2020" name="Nat. Commun.">
        <title>Large-scale genome sequencing of mycorrhizal fungi provides insights into the early evolution of symbiotic traits.</title>
        <authorList>
            <person name="Miyauchi S."/>
            <person name="Kiss E."/>
            <person name="Kuo A."/>
            <person name="Drula E."/>
            <person name="Kohler A."/>
            <person name="Sanchez-Garcia M."/>
            <person name="Morin E."/>
            <person name="Andreopoulos B."/>
            <person name="Barry K.W."/>
            <person name="Bonito G."/>
            <person name="Buee M."/>
            <person name="Carver A."/>
            <person name="Chen C."/>
            <person name="Cichocki N."/>
            <person name="Clum A."/>
            <person name="Culley D."/>
            <person name="Crous P.W."/>
            <person name="Fauchery L."/>
            <person name="Girlanda M."/>
            <person name="Hayes R.D."/>
            <person name="Keri Z."/>
            <person name="LaButti K."/>
            <person name="Lipzen A."/>
            <person name="Lombard V."/>
            <person name="Magnuson J."/>
            <person name="Maillard F."/>
            <person name="Murat C."/>
            <person name="Nolan M."/>
            <person name="Ohm R.A."/>
            <person name="Pangilinan J."/>
            <person name="Pereira M.F."/>
            <person name="Perotto S."/>
            <person name="Peter M."/>
            <person name="Pfister S."/>
            <person name="Riley R."/>
            <person name="Sitrit Y."/>
            <person name="Stielow J.B."/>
            <person name="Szollosi G."/>
            <person name="Zifcakova L."/>
            <person name="Stursova M."/>
            <person name="Spatafora J.W."/>
            <person name="Tedersoo L."/>
            <person name="Vaario L.M."/>
            <person name="Yamada A."/>
            <person name="Yan M."/>
            <person name="Wang P."/>
            <person name="Xu J."/>
            <person name="Bruns T."/>
            <person name="Baldrian P."/>
            <person name="Vilgalys R."/>
            <person name="Dunand C."/>
            <person name="Henrissat B."/>
            <person name="Grigoriev I.V."/>
            <person name="Hibbett D."/>
            <person name="Nagy L.G."/>
            <person name="Martin F.M."/>
        </authorList>
    </citation>
    <scope>NUCLEOTIDE SEQUENCE</scope>
    <source>
        <strain evidence="3">BED1</strain>
    </source>
</reference>
<sequence length="299" mass="30459">MNPCIAGPFLSFPLATSTMSPCRNLLSSFAILATAVFFVAPVGIVAQSSKATCLPPYGWMTNSKSQSPCLVAAYLISVCDVSPALVPAIPPTFHYNGPYGQSTCECSSVTYNAISACAICQNATETNWSLWNFNCSTVYPGFYPPGIPSGTALPQWMFQDVTKTDVFNATLAQSVGDLPESTASQAQSSVSNSATTAGTSASLTAEPIGTAAGTSASLTVKPIATSTQTSTPAPSSGGSKIGAIVGGVVGGVVGLLAIVGLAAFLILKNKPSQPQASTAEHIPSDPSAVYTDGTLLDKP</sequence>
<dbReference type="Proteomes" id="UP001194468">
    <property type="component" value="Unassembled WGS sequence"/>
</dbReference>
<evidence type="ECO:0000313" key="4">
    <source>
        <dbReference type="Proteomes" id="UP001194468"/>
    </source>
</evidence>
<organism evidence="3 4">
    <name type="scientific">Boletus edulis BED1</name>
    <dbReference type="NCBI Taxonomy" id="1328754"/>
    <lineage>
        <taxon>Eukaryota</taxon>
        <taxon>Fungi</taxon>
        <taxon>Dikarya</taxon>
        <taxon>Basidiomycota</taxon>
        <taxon>Agaricomycotina</taxon>
        <taxon>Agaricomycetes</taxon>
        <taxon>Agaricomycetidae</taxon>
        <taxon>Boletales</taxon>
        <taxon>Boletineae</taxon>
        <taxon>Boletaceae</taxon>
        <taxon>Boletoideae</taxon>
        <taxon>Boletus</taxon>
    </lineage>
</organism>
<keyword evidence="2" id="KW-1133">Transmembrane helix</keyword>
<keyword evidence="2" id="KW-0472">Membrane</keyword>
<reference evidence="3" key="1">
    <citation type="submission" date="2019-10" db="EMBL/GenBank/DDBJ databases">
        <authorList>
            <consortium name="DOE Joint Genome Institute"/>
            <person name="Kuo A."/>
            <person name="Miyauchi S."/>
            <person name="Kiss E."/>
            <person name="Drula E."/>
            <person name="Kohler A."/>
            <person name="Sanchez-Garcia M."/>
            <person name="Andreopoulos B."/>
            <person name="Barry K.W."/>
            <person name="Bonito G."/>
            <person name="Buee M."/>
            <person name="Carver A."/>
            <person name="Chen C."/>
            <person name="Cichocki N."/>
            <person name="Clum A."/>
            <person name="Culley D."/>
            <person name="Crous P.W."/>
            <person name="Fauchery L."/>
            <person name="Girlanda M."/>
            <person name="Hayes R."/>
            <person name="Keri Z."/>
            <person name="LaButti K."/>
            <person name="Lipzen A."/>
            <person name="Lombard V."/>
            <person name="Magnuson J."/>
            <person name="Maillard F."/>
            <person name="Morin E."/>
            <person name="Murat C."/>
            <person name="Nolan M."/>
            <person name="Ohm R."/>
            <person name="Pangilinan J."/>
            <person name="Pereira M."/>
            <person name="Perotto S."/>
            <person name="Peter M."/>
            <person name="Riley R."/>
            <person name="Sitrit Y."/>
            <person name="Stielow B."/>
            <person name="Szollosi G."/>
            <person name="Zifcakova L."/>
            <person name="Stursova M."/>
            <person name="Spatafora J.W."/>
            <person name="Tedersoo L."/>
            <person name="Vaario L.-M."/>
            <person name="Yamada A."/>
            <person name="Yan M."/>
            <person name="Wang P."/>
            <person name="Xu J."/>
            <person name="Bruns T."/>
            <person name="Baldrian P."/>
            <person name="Vilgalys R."/>
            <person name="Henrissat B."/>
            <person name="Grigoriev I.V."/>
            <person name="Hibbett D."/>
            <person name="Nagy L.G."/>
            <person name="Martin F.M."/>
        </authorList>
    </citation>
    <scope>NUCLEOTIDE SEQUENCE</scope>
    <source>
        <strain evidence="3">BED1</strain>
    </source>
</reference>
<comment type="caution">
    <text evidence="3">The sequence shown here is derived from an EMBL/GenBank/DDBJ whole genome shotgun (WGS) entry which is preliminary data.</text>
</comment>
<feature type="region of interest" description="Disordered" evidence="1">
    <location>
        <begin position="275"/>
        <end position="299"/>
    </location>
</feature>
<dbReference type="AlphaFoldDB" id="A0AAD4GD49"/>
<evidence type="ECO:0000256" key="1">
    <source>
        <dbReference type="SAM" id="MobiDB-lite"/>
    </source>
</evidence>
<feature type="transmembrane region" description="Helical" evidence="2">
    <location>
        <begin position="29"/>
        <end position="48"/>
    </location>
</feature>
<name>A0AAD4GD49_BOLED</name>
<accession>A0AAD4GD49</accession>
<evidence type="ECO:0000256" key="2">
    <source>
        <dbReference type="SAM" id="Phobius"/>
    </source>
</evidence>
<dbReference type="EMBL" id="WHUW01000017">
    <property type="protein sequence ID" value="KAF8437955.1"/>
    <property type="molecule type" value="Genomic_DNA"/>
</dbReference>
<feature type="transmembrane region" description="Helical" evidence="2">
    <location>
        <begin position="241"/>
        <end position="267"/>
    </location>
</feature>
<gene>
    <name evidence="3" type="ORF">L210DRAFT_3545057</name>
</gene>
<evidence type="ECO:0008006" key="5">
    <source>
        <dbReference type="Google" id="ProtNLM"/>
    </source>
</evidence>
<keyword evidence="4" id="KW-1185">Reference proteome</keyword>
<dbReference type="Gene3D" id="1.20.5.510">
    <property type="entry name" value="Single helix bin"/>
    <property type="match status" value="1"/>
</dbReference>
<protein>
    <recommendedName>
        <fullName evidence="5">Transmembrane protein</fullName>
    </recommendedName>
</protein>
<evidence type="ECO:0000313" key="3">
    <source>
        <dbReference type="EMBL" id="KAF8437955.1"/>
    </source>
</evidence>
<proteinExistence type="predicted"/>
<keyword evidence="2" id="KW-0812">Transmembrane</keyword>